<dbReference type="InterPro" id="IPR011518">
    <property type="entry name" value="Transposase_36"/>
</dbReference>
<evidence type="ECO:0000313" key="1">
    <source>
        <dbReference type="EMBL" id="MBM9506770.1"/>
    </source>
</evidence>
<evidence type="ECO:0000313" key="2">
    <source>
        <dbReference type="Proteomes" id="UP000749040"/>
    </source>
</evidence>
<dbReference type="Pfam" id="PF07592">
    <property type="entry name" value="DDE_Tnp_ISAZ013"/>
    <property type="match status" value="1"/>
</dbReference>
<protein>
    <submittedName>
        <fullName evidence="1">Uncharacterized protein</fullName>
    </submittedName>
</protein>
<dbReference type="Proteomes" id="UP000749040">
    <property type="component" value="Unassembled WGS sequence"/>
</dbReference>
<reference evidence="1 2" key="1">
    <citation type="submission" date="2021-01" db="EMBL/GenBank/DDBJ databases">
        <title>Streptomyces acididurans sp. nov., isolated from a peat swamp forest soil.</title>
        <authorList>
            <person name="Chantavorakit T."/>
            <person name="Duangmal K."/>
        </authorList>
    </citation>
    <scope>NUCLEOTIDE SEQUENCE [LARGE SCALE GENOMIC DNA]</scope>
    <source>
        <strain evidence="1 2">KK5PA1</strain>
    </source>
</reference>
<name>A0ABS2TTV4_9ACTN</name>
<proteinExistence type="predicted"/>
<accession>A0ABS2TTV4</accession>
<sequence>MLQTVSLTTNCTGLTVHAELDSREYPAGIRISNAAIAALQITRHRTTPSTPRITHRVRTFPGNTGG</sequence>
<gene>
    <name evidence="1" type="ORF">ITX44_19860</name>
</gene>
<comment type="caution">
    <text evidence="1">The sequence shown here is derived from an EMBL/GenBank/DDBJ whole genome shotgun (WGS) entry which is preliminary data.</text>
</comment>
<organism evidence="1 2">
    <name type="scientific">Actinacidiphila acididurans</name>
    <dbReference type="NCBI Taxonomy" id="2784346"/>
    <lineage>
        <taxon>Bacteria</taxon>
        <taxon>Bacillati</taxon>
        <taxon>Actinomycetota</taxon>
        <taxon>Actinomycetes</taxon>
        <taxon>Kitasatosporales</taxon>
        <taxon>Streptomycetaceae</taxon>
        <taxon>Actinacidiphila</taxon>
    </lineage>
</organism>
<keyword evidence="2" id="KW-1185">Reference proteome</keyword>
<dbReference type="EMBL" id="JADKYB010000010">
    <property type="protein sequence ID" value="MBM9506770.1"/>
    <property type="molecule type" value="Genomic_DNA"/>
</dbReference>